<evidence type="ECO:0000256" key="5">
    <source>
        <dbReference type="ARBA" id="ARBA00023239"/>
    </source>
</evidence>
<dbReference type="InterPro" id="IPR003770">
    <property type="entry name" value="MLTG-like"/>
</dbReference>
<dbReference type="HAMAP" id="MF_02065">
    <property type="entry name" value="MltG"/>
    <property type="match status" value="1"/>
</dbReference>
<comment type="similarity">
    <text evidence="7">Belongs to the transglycosylase MltG family.</text>
</comment>
<evidence type="ECO:0000256" key="7">
    <source>
        <dbReference type="HAMAP-Rule" id="MF_02065"/>
    </source>
</evidence>
<dbReference type="PANTHER" id="PTHR30518">
    <property type="entry name" value="ENDOLYTIC MUREIN TRANSGLYCOSYLASE"/>
    <property type="match status" value="1"/>
</dbReference>
<evidence type="ECO:0000256" key="4">
    <source>
        <dbReference type="ARBA" id="ARBA00023136"/>
    </source>
</evidence>
<dbReference type="EC" id="4.2.2.29" evidence="7"/>
<reference evidence="8 9" key="1">
    <citation type="journal article" date="2016" name="Nat. Commun.">
        <title>Thousands of microbial genomes shed light on interconnected biogeochemical processes in an aquifer system.</title>
        <authorList>
            <person name="Anantharaman K."/>
            <person name="Brown C.T."/>
            <person name="Hug L.A."/>
            <person name="Sharon I."/>
            <person name="Castelle C.J."/>
            <person name="Probst A.J."/>
            <person name="Thomas B.C."/>
            <person name="Singh A."/>
            <person name="Wilkins M.J."/>
            <person name="Karaoz U."/>
            <person name="Brodie E.L."/>
            <person name="Williams K.H."/>
            <person name="Hubbard S.S."/>
            <person name="Banfield J.F."/>
        </authorList>
    </citation>
    <scope>NUCLEOTIDE SEQUENCE [LARGE SCALE GENOMIC DNA]</scope>
</reference>
<dbReference type="GO" id="GO:0009252">
    <property type="term" value="P:peptidoglycan biosynthetic process"/>
    <property type="evidence" value="ECO:0007669"/>
    <property type="project" value="UniProtKB-UniRule"/>
</dbReference>
<accession>A0A1G2U4E9</accession>
<evidence type="ECO:0000256" key="3">
    <source>
        <dbReference type="ARBA" id="ARBA00022989"/>
    </source>
</evidence>
<dbReference type="NCBIfam" id="TIGR00247">
    <property type="entry name" value="endolytic transglycosylase MltG"/>
    <property type="match status" value="1"/>
</dbReference>
<organism evidence="8 9">
    <name type="scientific">Candidatus Zambryskibacteria bacterium RIFCSPLOWO2_01_FULL_43_17</name>
    <dbReference type="NCBI Taxonomy" id="1802760"/>
    <lineage>
        <taxon>Bacteria</taxon>
        <taxon>Candidatus Zambryskiibacteriota</taxon>
    </lineage>
</organism>
<dbReference type="PANTHER" id="PTHR30518:SF2">
    <property type="entry name" value="ENDOLYTIC MUREIN TRANSGLYCOSYLASE"/>
    <property type="match status" value="1"/>
</dbReference>
<evidence type="ECO:0000313" key="8">
    <source>
        <dbReference type="EMBL" id="OHB04365.1"/>
    </source>
</evidence>
<keyword evidence="6 7" id="KW-0961">Cell wall biogenesis/degradation</keyword>
<sequence length="326" mass="37246">MLSKIKQYLTPALFKDKYLEMIFVLVLVCVIINIFFISAPVDFPLKKTVRIEKGAGMAHVAESLKEMEVTRGTFWLKVFITLLGGPRSVREGDYYLPRTETSFDIAKRIVNADYELDSLRVTIPESFSNVQIAELLKSRFSLFDGEEFIKSAPEGYLFPDTYLFLPNISAEGVVEIMKLNFDNKIIELKEQIENSKYSLNEIITLASIIEEEAIKEEDRKIVSGILQTRLKIGMALQVDATFAYINGKNTYALTHDDLRKDSPYNLYTNVGLPPTPISNPGIESIKAVLEPINTDYLYFLSDLNGNVYYAKNFDEHQANREKYLRK</sequence>
<evidence type="ECO:0000313" key="9">
    <source>
        <dbReference type="Proteomes" id="UP000179283"/>
    </source>
</evidence>
<comment type="caution">
    <text evidence="8">The sequence shown here is derived from an EMBL/GenBank/DDBJ whole genome shotgun (WGS) entry which is preliminary data.</text>
</comment>
<evidence type="ECO:0000256" key="1">
    <source>
        <dbReference type="ARBA" id="ARBA00022475"/>
    </source>
</evidence>
<comment type="subcellular location">
    <subcellularLocation>
        <location evidence="7">Cell membrane</location>
        <topology evidence="7">Single-pass membrane protein</topology>
    </subcellularLocation>
</comment>
<keyword evidence="5 7" id="KW-0456">Lyase</keyword>
<name>A0A1G2U4E9_9BACT</name>
<keyword evidence="2 7" id="KW-0812">Transmembrane</keyword>
<feature type="transmembrane region" description="Helical" evidence="7">
    <location>
        <begin position="21"/>
        <end position="41"/>
    </location>
</feature>
<evidence type="ECO:0000256" key="2">
    <source>
        <dbReference type="ARBA" id="ARBA00022692"/>
    </source>
</evidence>
<dbReference type="Proteomes" id="UP000179283">
    <property type="component" value="Unassembled WGS sequence"/>
</dbReference>
<gene>
    <name evidence="7" type="primary">mltG</name>
    <name evidence="8" type="ORF">A2920_00475</name>
</gene>
<comment type="catalytic activity">
    <reaction evidence="7">
        <text>a peptidoglycan chain = a peptidoglycan chain with N-acetyl-1,6-anhydromuramyl-[peptide] at the reducing end + a peptidoglycan chain with N-acetylglucosamine at the non-reducing end.</text>
        <dbReference type="EC" id="4.2.2.29"/>
    </reaction>
</comment>
<dbReference type="AlphaFoldDB" id="A0A1G2U4E9"/>
<keyword evidence="3 7" id="KW-1133">Transmembrane helix</keyword>
<keyword evidence="4 7" id="KW-0472">Membrane</keyword>
<dbReference type="Gene3D" id="3.30.1490.480">
    <property type="entry name" value="Endolytic murein transglycosylase"/>
    <property type="match status" value="1"/>
</dbReference>
<dbReference type="GO" id="GO:0071555">
    <property type="term" value="P:cell wall organization"/>
    <property type="evidence" value="ECO:0007669"/>
    <property type="project" value="UniProtKB-KW"/>
</dbReference>
<dbReference type="GO" id="GO:0008932">
    <property type="term" value="F:lytic endotransglycosylase activity"/>
    <property type="evidence" value="ECO:0007669"/>
    <property type="project" value="UniProtKB-UniRule"/>
</dbReference>
<dbReference type="GO" id="GO:0005886">
    <property type="term" value="C:plasma membrane"/>
    <property type="evidence" value="ECO:0007669"/>
    <property type="project" value="UniProtKB-SubCell"/>
</dbReference>
<feature type="site" description="Important for catalytic activity" evidence="7">
    <location>
        <position position="212"/>
    </location>
</feature>
<evidence type="ECO:0000256" key="6">
    <source>
        <dbReference type="ARBA" id="ARBA00023316"/>
    </source>
</evidence>
<protein>
    <recommendedName>
        <fullName evidence="7">Endolytic murein transglycosylase</fullName>
        <ecNumber evidence="7">4.2.2.29</ecNumber>
    </recommendedName>
    <alternativeName>
        <fullName evidence="7">Peptidoglycan lytic transglycosylase</fullName>
    </alternativeName>
    <alternativeName>
        <fullName evidence="7">Peptidoglycan polymerization terminase</fullName>
    </alternativeName>
</protein>
<proteinExistence type="inferred from homology"/>
<comment type="function">
    <text evidence="7">Functions as a peptidoglycan terminase that cleaves nascent peptidoglycan strands endolytically to terminate their elongation.</text>
</comment>
<keyword evidence="1 7" id="KW-1003">Cell membrane</keyword>
<dbReference type="Pfam" id="PF02618">
    <property type="entry name" value="YceG"/>
    <property type="match status" value="1"/>
</dbReference>
<dbReference type="EMBL" id="MHWD01000010">
    <property type="protein sequence ID" value="OHB04365.1"/>
    <property type="molecule type" value="Genomic_DNA"/>
</dbReference>